<dbReference type="Proteomes" id="UP000243207">
    <property type="component" value="Chromosome I"/>
</dbReference>
<evidence type="ECO:0000256" key="1">
    <source>
        <dbReference type="SAM" id="Phobius"/>
    </source>
</evidence>
<feature type="domain" description="DUF1206" evidence="2">
    <location>
        <begin position="14"/>
        <end position="75"/>
    </location>
</feature>
<gene>
    <name evidence="3" type="ORF">SAMN05216421_0850</name>
</gene>
<name>A0A1H1P714_9GAMM</name>
<feature type="transmembrane region" description="Helical" evidence="1">
    <location>
        <begin position="92"/>
        <end position="113"/>
    </location>
</feature>
<sequence length="271" mass="28557">MVDKSEKFSWLVRLGFAARGVVYLLLGYLFLAATGQSQASEGPQGVFDYLQEVPGGTPILYLCALGLVGYALYRLSSLLFDAENYGRDKKGIAQRLGHGASGLAHLVLAYTAFQFAQGNQQSSGGGGGGEAQQATNTILSMEFGAIVVGIVGLCFLGAALAQAKKAISGEFMQRISPRAPGFTKFIGHAGFAARAVVFAVISWSFVQSAWLSSSSQVKTLGEAVSSLRDAGVLFTLVAIGLLLFGVFSLVMAGYRTVPDLDPDGMKPSYRS</sequence>
<organism evidence="3 4">
    <name type="scientific">Halopseudomonas xinjiangensis</name>
    <dbReference type="NCBI Taxonomy" id="487184"/>
    <lineage>
        <taxon>Bacteria</taxon>
        <taxon>Pseudomonadati</taxon>
        <taxon>Pseudomonadota</taxon>
        <taxon>Gammaproteobacteria</taxon>
        <taxon>Pseudomonadales</taxon>
        <taxon>Pseudomonadaceae</taxon>
        <taxon>Halopseudomonas</taxon>
    </lineage>
</organism>
<protein>
    <recommendedName>
        <fullName evidence="2">DUF1206 domain-containing protein</fullName>
    </recommendedName>
</protein>
<feature type="domain" description="DUF1206" evidence="2">
    <location>
        <begin position="96"/>
        <end position="168"/>
    </location>
</feature>
<accession>A0A1H1P714</accession>
<keyword evidence="4" id="KW-1185">Reference proteome</keyword>
<feature type="transmembrane region" description="Helical" evidence="1">
    <location>
        <begin position="59"/>
        <end position="80"/>
    </location>
</feature>
<keyword evidence="1" id="KW-0472">Membrane</keyword>
<evidence type="ECO:0000259" key="2">
    <source>
        <dbReference type="Pfam" id="PF06724"/>
    </source>
</evidence>
<feature type="transmembrane region" description="Helical" evidence="1">
    <location>
        <begin position="182"/>
        <end position="210"/>
    </location>
</feature>
<dbReference type="InterPro" id="IPR009597">
    <property type="entry name" value="DUF1206"/>
</dbReference>
<feature type="transmembrane region" description="Helical" evidence="1">
    <location>
        <begin position="143"/>
        <end position="161"/>
    </location>
</feature>
<proteinExistence type="predicted"/>
<keyword evidence="1" id="KW-1133">Transmembrane helix</keyword>
<feature type="transmembrane region" description="Helical" evidence="1">
    <location>
        <begin position="230"/>
        <end position="252"/>
    </location>
</feature>
<feature type="domain" description="DUF1206" evidence="2">
    <location>
        <begin position="189"/>
        <end position="255"/>
    </location>
</feature>
<dbReference type="RefSeq" id="WP_093391984.1">
    <property type="nucleotide sequence ID" value="NZ_LT629736.1"/>
</dbReference>
<reference evidence="4" key="1">
    <citation type="submission" date="2016-10" db="EMBL/GenBank/DDBJ databases">
        <authorList>
            <person name="Varghese N."/>
            <person name="Submissions S."/>
        </authorList>
    </citation>
    <scope>NUCLEOTIDE SEQUENCE [LARGE SCALE GENOMIC DNA]</scope>
    <source>
        <strain evidence="4">NRRL B-51270</strain>
    </source>
</reference>
<dbReference type="OrthoDB" id="5702018at2"/>
<keyword evidence="1" id="KW-0812">Transmembrane</keyword>
<dbReference type="STRING" id="487184.SAMN05216421_0850"/>
<evidence type="ECO:0000313" key="4">
    <source>
        <dbReference type="Proteomes" id="UP000243207"/>
    </source>
</evidence>
<dbReference type="Pfam" id="PF06724">
    <property type="entry name" value="DUF1206"/>
    <property type="match status" value="3"/>
</dbReference>
<evidence type="ECO:0000313" key="3">
    <source>
        <dbReference type="EMBL" id="SDS07031.1"/>
    </source>
</evidence>
<feature type="transmembrane region" description="Helical" evidence="1">
    <location>
        <begin position="21"/>
        <end position="39"/>
    </location>
</feature>
<dbReference type="AlphaFoldDB" id="A0A1H1P714"/>
<dbReference type="EMBL" id="LT629736">
    <property type="protein sequence ID" value="SDS07031.1"/>
    <property type="molecule type" value="Genomic_DNA"/>
</dbReference>